<dbReference type="eggNOG" id="COG1960">
    <property type="taxonomic scope" value="Bacteria"/>
</dbReference>
<organism evidence="1 2">
    <name type="scientific">Shewanella denitrificans (strain OS217 / ATCC BAA-1090 / DSM 15013)</name>
    <dbReference type="NCBI Taxonomy" id="318161"/>
    <lineage>
        <taxon>Bacteria</taxon>
        <taxon>Pseudomonadati</taxon>
        <taxon>Pseudomonadota</taxon>
        <taxon>Gammaproteobacteria</taxon>
        <taxon>Alteromonadales</taxon>
        <taxon>Shewanellaceae</taxon>
        <taxon>Shewanella</taxon>
    </lineage>
</organism>
<evidence type="ECO:0000313" key="1">
    <source>
        <dbReference type="EMBL" id="ABE54240.1"/>
    </source>
</evidence>
<accession>Q12QN6</accession>
<keyword evidence="2" id="KW-1185">Reference proteome</keyword>
<dbReference type="InterPro" id="IPR009100">
    <property type="entry name" value="AcylCoA_DH/oxidase_NM_dom_sf"/>
</dbReference>
<dbReference type="HOGENOM" id="CLU_769242_0_0_6"/>
<dbReference type="RefSeq" id="WP_011495404.1">
    <property type="nucleotide sequence ID" value="NC_007954.1"/>
</dbReference>
<dbReference type="AlphaFoldDB" id="Q12QN6"/>
<dbReference type="OrthoDB" id="2986495at2"/>
<gene>
    <name evidence="1" type="ordered locus">Sden_0952</name>
</gene>
<dbReference type="STRING" id="318161.Sden_0952"/>
<dbReference type="EMBL" id="CP000302">
    <property type="protein sequence ID" value="ABE54240.1"/>
    <property type="molecule type" value="Genomic_DNA"/>
</dbReference>
<evidence type="ECO:0008006" key="3">
    <source>
        <dbReference type="Google" id="ProtNLM"/>
    </source>
</evidence>
<name>Q12QN6_SHEDO</name>
<dbReference type="KEGG" id="sdn:Sden_0952"/>
<evidence type="ECO:0000313" key="2">
    <source>
        <dbReference type="Proteomes" id="UP000001982"/>
    </source>
</evidence>
<reference evidence="1 2" key="1">
    <citation type="submission" date="2006-03" db="EMBL/GenBank/DDBJ databases">
        <title>Complete sequence of Shewanella denitrificans OS217.</title>
        <authorList>
            <consortium name="US DOE Joint Genome Institute"/>
            <person name="Copeland A."/>
            <person name="Lucas S."/>
            <person name="Lapidus A."/>
            <person name="Barry K."/>
            <person name="Detter J.C."/>
            <person name="Glavina del Rio T."/>
            <person name="Hammon N."/>
            <person name="Israni S."/>
            <person name="Dalin E."/>
            <person name="Tice H."/>
            <person name="Pitluck S."/>
            <person name="Brettin T."/>
            <person name="Bruce D."/>
            <person name="Han C."/>
            <person name="Tapia R."/>
            <person name="Gilna P."/>
            <person name="Kiss H."/>
            <person name="Schmutz J."/>
            <person name="Larimer F."/>
            <person name="Land M."/>
            <person name="Hauser L."/>
            <person name="Kyrpides N."/>
            <person name="Lykidis A."/>
            <person name="Richardson P."/>
        </authorList>
    </citation>
    <scope>NUCLEOTIDE SEQUENCE [LARGE SCALE GENOMIC DNA]</scope>
    <source>
        <strain evidence="2">OS217 / ATCC BAA-1090 / DSM 15013</strain>
    </source>
</reference>
<sequence length="360" mass="39578">MFKGLKAELGIETLSQLDQLPADIVKTELQRLGIPALGLKLNSANSEAGFKQQCQAIVDIAKAWPSAGLVAVMHMHVLLALSRYSTMIPSAKQVLAQVETKQALLASLSAEGSVDANHAPLLHHKVSEDSYLINGVKKPASLSHMADFFICVSRAGKVTEGKQLTPDSSAPAIVLIPRSHAVTVNQTLWKIIPFNAADSHSVSFNEVIISSDEIALDVKKITPFTSLALGTFQVMTMACYLGIAQCLIAKISSQFKPYYELRASMARINMFNETVLPVLYEQGFKADTDAGALAFVQTCRYSLERDLSELVSLIYKHMSAYALVMDEDYLHLMNTLMMLRFHPVGEKQCLRDYMPHFPSA</sequence>
<dbReference type="GO" id="GO:0016627">
    <property type="term" value="F:oxidoreductase activity, acting on the CH-CH group of donors"/>
    <property type="evidence" value="ECO:0007669"/>
    <property type="project" value="InterPro"/>
</dbReference>
<dbReference type="InterPro" id="IPR046373">
    <property type="entry name" value="Acyl-CoA_Oxase/DH_mid-dom_sf"/>
</dbReference>
<protein>
    <recommendedName>
        <fullName evidence="3">Acyl-CoA dehydrogenase</fullName>
    </recommendedName>
</protein>
<proteinExistence type="predicted"/>
<dbReference type="Gene3D" id="2.40.110.10">
    <property type="entry name" value="Butyryl-CoA Dehydrogenase, subunit A, domain 2"/>
    <property type="match status" value="1"/>
</dbReference>
<dbReference type="SUPFAM" id="SSF56645">
    <property type="entry name" value="Acyl-CoA dehydrogenase NM domain-like"/>
    <property type="match status" value="1"/>
</dbReference>
<dbReference type="Proteomes" id="UP000001982">
    <property type="component" value="Chromosome"/>
</dbReference>